<accession>A0ABS1BYP5</accession>
<dbReference type="NCBIfam" id="TIGR04183">
    <property type="entry name" value="Por_Secre_tail"/>
    <property type="match status" value="1"/>
</dbReference>
<evidence type="ECO:0000259" key="3">
    <source>
        <dbReference type="Pfam" id="PF18962"/>
    </source>
</evidence>
<feature type="domain" description="Reelin" evidence="2">
    <location>
        <begin position="66"/>
        <end position="153"/>
    </location>
</feature>
<evidence type="ECO:0000313" key="5">
    <source>
        <dbReference type="Proteomes" id="UP000644147"/>
    </source>
</evidence>
<organism evidence="4 5">
    <name type="scientific">Adhaeribacter terrigena</name>
    <dbReference type="NCBI Taxonomy" id="2793070"/>
    <lineage>
        <taxon>Bacteria</taxon>
        <taxon>Pseudomonadati</taxon>
        <taxon>Bacteroidota</taxon>
        <taxon>Cytophagia</taxon>
        <taxon>Cytophagales</taxon>
        <taxon>Hymenobacteraceae</taxon>
        <taxon>Adhaeribacter</taxon>
    </lineage>
</organism>
<dbReference type="EMBL" id="JAEHFX010000002">
    <property type="protein sequence ID" value="MBK0402234.1"/>
    <property type="molecule type" value="Genomic_DNA"/>
</dbReference>
<dbReference type="InterPro" id="IPR042307">
    <property type="entry name" value="Reeler_sf"/>
</dbReference>
<evidence type="ECO:0000313" key="4">
    <source>
        <dbReference type="EMBL" id="MBK0402234.1"/>
    </source>
</evidence>
<feature type="domain" description="Secretion system C-terminal sorting" evidence="3">
    <location>
        <begin position="195"/>
        <end position="264"/>
    </location>
</feature>
<dbReference type="InterPro" id="IPR026444">
    <property type="entry name" value="Secre_tail"/>
</dbReference>
<keyword evidence="1" id="KW-0732">Signal</keyword>
<gene>
    <name evidence="4" type="ORF">I5M27_04515</name>
</gene>
<dbReference type="Gene3D" id="2.60.40.4060">
    <property type="entry name" value="Reeler domain"/>
    <property type="match status" value="1"/>
</dbReference>
<comment type="caution">
    <text evidence="4">The sequence shown here is derived from an EMBL/GenBank/DDBJ whole genome shotgun (WGS) entry which is preliminary data.</text>
</comment>
<dbReference type="RefSeq" id="WP_200504949.1">
    <property type="nucleotide sequence ID" value="NZ_JAEHFX010000002.1"/>
</dbReference>
<dbReference type="Proteomes" id="UP000644147">
    <property type="component" value="Unassembled WGS sequence"/>
</dbReference>
<dbReference type="InterPro" id="IPR002861">
    <property type="entry name" value="Reeler_dom"/>
</dbReference>
<dbReference type="Pfam" id="PF02014">
    <property type="entry name" value="Reeler"/>
    <property type="match status" value="1"/>
</dbReference>
<evidence type="ECO:0000259" key="2">
    <source>
        <dbReference type="Pfam" id="PF02014"/>
    </source>
</evidence>
<feature type="chain" id="PRO_5045677079" evidence="1">
    <location>
        <begin position="23"/>
        <end position="266"/>
    </location>
</feature>
<dbReference type="CDD" id="cd08544">
    <property type="entry name" value="Reeler"/>
    <property type="match status" value="1"/>
</dbReference>
<evidence type="ECO:0000256" key="1">
    <source>
        <dbReference type="SAM" id="SignalP"/>
    </source>
</evidence>
<proteinExistence type="predicted"/>
<keyword evidence="5" id="KW-1185">Reference proteome</keyword>
<sequence length="266" mass="27729">MNRKFILASAAAALVLGFNLTGKSSSSSPPAGHAGAPGEMTCAMSGCHTGTVNAGGGSVALVNPPANYTPGATYTMQISVTDANKTRFGFELVALRSNNQQAGTIMLVSSTNTALQTQGAKTYLSHRNASATNTWTFTWLAPATNVGPVTFYMAGNAANGNNTTSGDNIYTASKVLTPAATNTGIKEDKAAAVKVFPSPASASLNLDFPEKPQTVKVLDLAGREVFNQTASEAANAIDVSQYPNGTYFLQIEQEKSVLLKRFVVLH</sequence>
<name>A0ABS1BYP5_9BACT</name>
<dbReference type="NCBIfam" id="NF041895">
    <property type="entry name" value="choice_anch_V"/>
    <property type="match status" value="1"/>
</dbReference>
<reference evidence="4 5" key="1">
    <citation type="submission" date="2020-12" db="EMBL/GenBank/DDBJ databases">
        <title>Bacterial novel species Adhaeribacter sp. BT258 isolated from soil.</title>
        <authorList>
            <person name="Jung H.-Y."/>
        </authorList>
    </citation>
    <scope>NUCLEOTIDE SEQUENCE [LARGE SCALE GENOMIC DNA]</scope>
    <source>
        <strain evidence="4 5">BT258</strain>
    </source>
</reference>
<feature type="signal peptide" evidence="1">
    <location>
        <begin position="1"/>
        <end position="22"/>
    </location>
</feature>
<dbReference type="Pfam" id="PF18962">
    <property type="entry name" value="Por_Secre_tail"/>
    <property type="match status" value="1"/>
</dbReference>
<protein>
    <submittedName>
        <fullName evidence="4">T9SS type A sorting domain-containing protein</fullName>
    </submittedName>
</protein>